<protein>
    <submittedName>
        <fullName evidence="1">Uncharacterized protein</fullName>
    </submittedName>
</protein>
<accession>A0A438GCD4</accession>
<dbReference type="Proteomes" id="UP000288805">
    <property type="component" value="Unassembled WGS sequence"/>
</dbReference>
<dbReference type="PANTHER" id="PTHR33240">
    <property type="entry name" value="OS08G0508500 PROTEIN"/>
    <property type="match status" value="1"/>
</dbReference>
<gene>
    <name evidence="1" type="ORF">CK203_060698</name>
</gene>
<name>A0A438GCD4_VITVI</name>
<evidence type="ECO:0000313" key="2">
    <source>
        <dbReference type="Proteomes" id="UP000288805"/>
    </source>
</evidence>
<dbReference type="AlphaFoldDB" id="A0A438GCD4"/>
<sequence>MPKFIMYDGTSNPFDHIMHFRQLMTLDIGNDALTCKIFKQNINPDTPFFESLAKKSPITMDDLFKQANKYYMLEDDVRAASQQVLFTNHSTNNDKAESSKPLNQSRQGGFDLRRILVDLGSSIDFLQMLTYRQIGHLPSALENLRRLLSRFNRVITTFLGDVVLLLQANLVIMRVRFLVVDDLSPYNAIMGRAWLHKMKTFLLRTIKW</sequence>
<evidence type="ECO:0000313" key="1">
    <source>
        <dbReference type="EMBL" id="RVW69854.1"/>
    </source>
</evidence>
<proteinExistence type="predicted"/>
<dbReference type="PANTHER" id="PTHR33240:SF8">
    <property type="entry name" value="OS03G0439900 PROTEIN"/>
    <property type="match status" value="1"/>
</dbReference>
<comment type="caution">
    <text evidence="1">The sequence shown here is derived from an EMBL/GenBank/DDBJ whole genome shotgun (WGS) entry which is preliminary data.</text>
</comment>
<dbReference type="EMBL" id="QGNW01000480">
    <property type="protein sequence ID" value="RVW69854.1"/>
    <property type="molecule type" value="Genomic_DNA"/>
</dbReference>
<reference evidence="1 2" key="1">
    <citation type="journal article" date="2018" name="PLoS Genet.">
        <title>Population sequencing reveals clonal diversity and ancestral inbreeding in the grapevine cultivar Chardonnay.</title>
        <authorList>
            <person name="Roach M.J."/>
            <person name="Johnson D.L."/>
            <person name="Bohlmann J."/>
            <person name="van Vuuren H.J."/>
            <person name="Jones S.J."/>
            <person name="Pretorius I.S."/>
            <person name="Schmidt S.A."/>
            <person name="Borneman A.R."/>
        </authorList>
    </citation>
    <scope>NUCLEOTIDE SEQUENCE [LARGE SCALE GENOMIC DNA]</scope>
    <source>
        <strain evidence="2">cv. Chardonnay</strain>
        <tissue evidence="1">Leaf</tissue>
    </source>
</reference>
<organism evidence="1 2">
    <name type="scientific">Vitis vinifera</name>
    <name type="common">Grape</name>
    <dbReference type="NCBI Taxonomy" id="29760"/>
    <lineage>
        <taxon>Eukaryota</taxon>
        <taxon>Viridiplantae</taxon>
        <taxon>Streptophyta</taxon>
        <taxon>Embryophyta</taxon>
        <taxon>Tracheophyta</taxon>
        <taxon>Spermatophyta</taxon>
        <taxon>Magnoliopsida</taxon>
        <taxon>eudicotyledons</taxon>
        <taxon>Gunneridae</taxon>
        <taxon>Pentapetalae</taxon>
        <taxon>rosids</taxon>
        <taxon>Vitales</taxon>
        <taxon>Vitaceae</taxon>
        <taxon>Viteae</taxon>
        <taxon>Vitis</taxon>
    </lineage>
</organism>